<evidence type="ECO:0000256" key="3">
    <source>
        <dbReference type="ARBA" id="ARBA00022917"/>
    </source>
</evidence>
<dbReference type="PROSITE" id="PS00745">
    <property type="entry name" value="RF_PROK_I"/>
    <property type="match status" value="1"/>
</dbReference>
<comment type="caution">
    <text evidence="6">The sequence shown here is derived from an EMBL/GenBank/DDBJ whole genome shotgun (WGS) entry which is preliminary data.</text>
</comment>
<gene>
    <name evidence="6" type="primary">prfB</name>
    <name evidence="6" type="ORF">C666_11880</name>
</gene>
<dbReference type="EMBL" id="AMXE01000044">
    <property type="protein sequence ID" value="ENO87026.1"/>
    <property type="molecule type" value="Genomic_DNA"/>
</dbReference>
<dbReference type="PANTHER" id="PTHR43116:SF3">
    <property type="entry name" value="CLASS I PEPTIDE CHAIN RELEASE FACTOR"/>
    <property type="match status" value="1"/>
</dbReference>
<dbReference type="Gene3D" id="3.30.160.20">
    <property type="match status" value="1"/>
</dbReference>
<dbReference type="GO" id="GO:0005737">
    <property type="term" value="C:cytoplasm"/>
    <property type="evidence" value="ECO:0007669"/>
    <property type="project" value="InterPro"/>
</dbReference>
<organism evidence="6 7">
    <name type="scientific">Thauera linaloolentis (strain DSM 12138 / JCM 21573 / CCUG 41526 / CIP 105981 / IAM 15112 / NBRC 102519 / 47Lol)</name>
    <dbReference type="NCBI Taxonomy" id="1123367"/>
    <lineage>
        <taxon>Bacteria</taxon>
        <taxon>Pseudomonadati</taxon>
        <taxon>Pseudomonadota</taxon>
        <taxon>Betaproteobacteria</taxon>
        <taxon>Rhodocyclales</taxon>
        <taxon>Zoogloeaceae</taxon>
        <taxon>Thauera</taxon>
    </lineage>
</organism>
<dbReference type="Proteomes" id="UP000013232">
    <property type="component" value="Unassembled WGS sequence"/>
</dbReference>
<evidence type="ECO:0000256" key="4">
    <source>
        <dbReference type="NCBIfam" id="TIGR00020"/>
    </source>
</evidence>
<dbReference type="FunFam" id="3.30.160.20:FF:000010">
    <property type="entry name" value="Peptide chain release factor 2"/>
    <property type="match status" value="1"/>
</dbReference>
<evidence type="ECO:0000313" key="7">
    <source>
        <dbReference type="Proteomes" id="UP000013232"/>
    </source>
</evidence>
<sequence>MFSNPMDPNNCFIEIQAGAGGTEAQDWAGMLERMYLRYGEKHGFSTELMEETEGEVAGIKNCTIKVSGEYAYGYLRTETGIHRLVRKSPFDSNARRHTSFTSVFVYPEVDDSIDIEINPADLRIDTYRASGAGGQHINKTDSAVRITHEPTGIVVQCQNDRSQHKNKAEAMSMLKARLYEAELRKRQSEQQKLEDSKSDIGWGHQIRSYVLDQSRIKDLRTNYEVGNTQAVLDGDLDNFIAASLKQGV</sequence>
<name>N6XYX3_THAL4</name>
<keyword evidence="7" id="KW-1185">Reference proteome</keyword>
<proteinExistence type="inferred from homology"/>
<dbReference type="AlphaFoldDB" id="N6XYX3"/>
<keyword evidence="2" id="KW-0488">Methylation</keyword>
<dbReference type="SUPFAM" id="SSF75620">
    <property type="entry name" value="Release factor"/>
    <property type="match status" value="1"/>
</dbReference>
<dbReference type="SMART" id="SM00937">
    <property type="entry name" value="PCRF"/>
    <property type="match status" value="1"/>
</dbReference>
<dbReference type="InterPro" id="IPR005139">
    <property type="entry name" value="PCRF"/>
</dbReference>
<dbReference type="GO" id="GO:0016149">
    <property type="term" value="F:translation release factor activity, codon specific"/>
    <property type="evidence" value="ECO:0007669"/>
    <property type="project" value="InterPro"/>
</dbReference>
<comment type="similarity">
    <text evidence="1">Belongs to the prokaryotic/mitochondrial release factor family.</text>
</comment>
<dbReference type="eggNOG" id="COG1186">
    <property type="taxonomic scope" value="Bacteria"/>
</dbReference>
<reference evidence="6 7" key="1">
    <citation type="submission" date="2012-09" db="EMBL/GenBank/DDBJ databases">
        <title>Draft Genome Sequences of 6 Strains from Genus Thauera.</title>
        <authorList>
            <person name="Liu B."/>
            <person name="Shapleigh J.P."/>
            <person name="Frostegard A.H."/>
        </authorList>
    </citation>
    <scope>NUCLEOTIDE SEQUENCE [LARGE SCALE GENOMIC DNA]</scope>
    <source>
        <strain evidence="7">47Lol / DSM 12138</strain>
    </source>
</reference>
<dbReference type="Pfam" id="PF00472">
    <property type="entry name" value="RF-1"/>
    <property type="match status" value="1"/>
</dbReference>
<dbReference type="PANTHER" id="PTHR43116">
    <property type="entry name" value="PEPTIDE CHAIN RELEASE FACTOR 2"/>
    <property type="match status" value="1"/>
</dbReference>
<keyword evidence="3" id="KW-0648">Protein biosynthesis</keyword>
<dbReference type="NCBIfam" id="TIGR00020">
    <property type="entry name" value="prfB"/>
    <property type="match status" value="1"/>
</dbReference>
<dbReference type="STRING" id="1123367.GCA_000621305_01337"/>
<evidence type="ECO:0000256" key="2">
    <source>
        <dbReference type="ARBA" id="ARBA00022481"/>
    </source>
</evidence>
<evidence type="ECO:0000259" key="5">
    <source>
        <dbReference type="PROSITE" id="PS00745"/>
    </source>
</evidence>
<accession>N6XYX3</accession>
<dbReference type="Pfam" id="PF03462">
    <property type="entry name" value="PCRF"/>
    <property type="match status" value="1"/>
</dbReference>
<evidence type="ECO:0000313" key="6">
    <source>
        <dbReference type="EMBL" id="ENO87026.1"/>
    </source>
</evidence>
<feature type="domain" description="Prokaryotic-type class I peptide chain release factors" evidence="5">
    <location>
        <begin position="128"/>
        <end position="144"/>
    </location>
</feature>
<evidence type="ECO:0000256" key="1">
    <source>
        <dbReference type="ARBA" id="ARBA00010835"/>
    </source>
</evidence>
<protein>
    <recommendedName>
        <fullName evidence="4">Peptide chain release factor 2</fullName>
    </recommendedName>
</protein>
<dbReference type="InterPro" id="IPR004374">
    <property type="entry name" value="PrfB"/>
</dbReference>
<dbReference type="InterPro" id="IPR000352">
    <property type="entry name" value="Pep_chain_release_fac_I"/>
</dbReference>
<dbReference type="InterPro" id="IPR045853">
    <property type="entry name" value="Pep_chain_release_fac_I_sf"/>
</dbReference>
<dbReference type="Gene3D" id="3.30.70.1660">
    <property type="match status" value="1"/>
</dbReference>